<dbReference type="AlphaFoldDB" id="A0A084W294"/>
<evidence type="ECO:0000313" key="2">
    <source>
        <dbReference type="EnsemblMetazoa" id="ASIC012276-PA"/>
    </source>
</evidence>
<protein>
    <submittedName>
        <fullName evidence="1 2">Uncharacterized protein</fullName>
    </submittedName>
</protein>
<proteinExistence type="predicted"/>
<evidence type="ECO:0000313" key="3">
    <source>
        <dbReference type="Proteomes" id="UP000030765"/>
    </source>
</evidence>
<name>A0A084W294_ANOSI</name>
<dbReference type="EMBL" id="ATLV01019548">
    <property type="status" value="NOT_ANNOTATED_CDS"/>
    <property type="molecule type" value="Genomic_DNA"/>
</dbReference>
<gene>
    <name evidence="1" type="ORF">ZHAS_00012276</name>
</gene>
<keyword evidence="3" id="KW-1185">Reference proteome</keyword>
<reference evidence="2" key="2">
    <citation type="submission" date="2020-05" db="UniProtKB">
        <authorList>
            <consortium name="EnsemblMetazoa"/>
        </authorList>
    </citation>
    <scope>IDENTIFICATION</scope>
</reference>
<sequence>MAPGTCGFGEWRGGGGRVRVAAREKQDGQWKKPGTHFATTIISMKYRLANSSANRTATVRPVGVAWRAFSCRANERPILFGIWKGYVHPLSPMVGGCGGSGAATLGKRGQRAHVDMISIFKCHNSYTNGQTAHDTHLSLVRKGKKDPCRAGEIALAATNPPTFAARLTSGRCYGVH</sequence>
<evidence type="ECO:0000313" key="1">
    <source>
        <dbReference type="EMBL" id="KFB44338.1"/>
    </source>
</evidence>
<dbReference type="VEuPathDB" id="VectorBase:ASIC012276"/>
<dbReference type="EnsemblMetazoa" id="ASIC012276-RA">
    <property type="protein sequence ID" value="ASIC012276-PA"/>
    <property type="gene ID" value="ASIC012276"/>
</dbReference>
<dbReference type="EMBL" id="KE525275">
    <property type="protein sequence ID" value="KFB44338.1"/>
    <property type="molecule type" value="Genomic_DNA"/>
</dbReference>
<accession>A0A084W294</accession>
<dbReference type="Proteomes" id="UP000030765">
    <property type="component" value="Unassembled WGS sequence"/>
</dbReference>
<organism evidence="1">
    <name type="scientific">Anopheles sinensis</name>
    <name type="common">Mosquito</name>
    <dbReference type="NCBI Taxonomy" id="74873"/>
    <lineage>
        <taxon>Eukaryota</taxon>
        <taxon>Metazoa</taxon>
        <taxon>Ecdysozoa</taxon>
        <taxon>Arthropoda</taxon>
        <taxon>Hexapoda</taxon>
        <taxon>Insecta</taxon>
        <taxon>Pterygota</taxon>
        <taxon>Neoptera</taxon>
        <taxon>Endopterygota</taxon>
        <taxon>Diptera</taxon>
        <taxon>Nematocera</taxon>
        <taxon>Culicoidea</taxon>
        <taxon>Culicidae</taxon>
        <taxon>Anophelinae</taxon>
        <taxon>Anopheles</taxon>
    </lineage>
</organism>
<reference evidence="1 3" key="1">
    <citation type="journal article" date="2014" name="BMC Genomics">
        <title>Genome sequence of Anopheles sinensis provides insight into genetics basis of mosquito competence for malaria parasites.</title>
        <authorList>
            <person name="Zhou D."/>
            <person name="Zhang D."/>
            <person name="Ding G."/>
            <person name="Shi L."/>
            <person name="Hou Q."/>
            <person name="Ye Y."/>
            <person name="Xu Y."/>
            <person name="Zhou H."/>
            <person name="Xiong C."/>
            <person name="Li S."/>
            <person name="Yu J."/>
            <person name="Hong S."/>
            <person name="Yu X."/>
            <person name="Zou P."/>
            <person name="Chen C."/>
            <person name="Chang X."/>
            <person name="Wang W."/>
            <person name="Lv Y."/>
            <person name="Sun Y."/>
            <person name="Ma L."/>
            <person name="Shen B."/>
            <person name="Zhu C."/>
        </authorList>
    </citation>
    <scope>NUCLEOTIDE SEQUENCE [LARGE SCALE GENOMIC DNA]</scope>
</reference>